<gene>
    <name evidence="16" type="primary">Acey_s0016.g3070</name>
    <name evidence="16" type="synonym">Acey-F22B5.10</name>
    <name evidence="16" type="ORF">Y032_0016g3070</name>
</gene>
<evidence type="ECO:0000256" key="9">
    <source>
        <dbReference type="ARBA" id="ARBA00022989"/>
    </source>
</evidence>
<evidence type="ECO:0000313" key="16">
    <source>
        <dbReference type="EMBL" id="EYC23007.1"/>
    </source>
</evidence>
<keyword evidence="7" id="KW-0256">Endoplasmic reticulum</keyword>
<organism evidence="16 17">
    <name type="scientific">Ancylostoma ceylanicum</name>
    <dbReference type="NCBI Taxonomy" id="53326"/>
    <lineage>
        <taxon>Eukaryota</taxon>
        <taxon>Metazoa</taxon>
        <taxon>Ecdysozoa</taxon>
        <taxon>Nematoda</taxon>
        <taxon>Chromadorea</taxon>
        <taxon>Rhabditida</taxon>
        <taxon>Rhabditina</taxon>
        <taxon>Rhabditomorpha</taxon>
        <taxon>Strongyloidea</taxon>
        <taxon>Ancylostomatidae</taxon>
        <taxon>Ancylostomatinae</taxon>
        <taxon>Ancylostoma</taxon>
    </lineage>
</organism>
<feature type="coiled-coil region" evidence="14">
    <location>
        <begin position="30"/>
        <end position="79"/>
    </location>
</feature>
<dbReference type="Gene3D" id="3.30.420.10">
    <property type="entry name" value="Ribonuclease H-like superfamily/Ribonuclease H"/>
    <property type="match status" value="1"/>
</dbReference>
<evidence type="ECO:0000256" key="10">
    <source>
        <dbReference type="ARBA" id="ARBA00023054"/>
    </source>
</evidence>
<keyword evidence="9 15" id="KW-1133">Transmembrane helix</keyword>
<keyword evidence="13" id="KW-0407">Ion channel</keyword>
<name>A0A016V7M8_9BILA</name>
<dbReference type="Pfam" id="PF01956">
    <property type="entry name" value="EMC3_TMCO1"/>
    <property type="match status" value="1"/>
</dbReference>
<evidence type="ECO:0008006" key="18">
    <source>
        <dbReference type="Google" id="ProtNLM"/>
    </source>
</evidence>
<keyword evidence="4" id="KW-0109">Calcium transport</keyword>
<evidence type="ECO:0000313" key="17">
    <source>
        <dbReference type="Proteomes" id="UP000024635"/>
    </source>
</evidence>
<dbReference type="EMBL" id="JARK01001352">
    <property type="protein sequence ID" value="EYC23007.1"/>
    <property type="molecule type" value="Genomic_DNA"/>
</dbReference>
<keyword evidence="6 15" id="KW-0812">Transmembrane</keyword>
<dbReference type="SMART" id="SM01415">
    <property type="entry name" value="DUF106"/>
    <property type="match status" value="1"/>
</dbReference>
<keyword evidence="11" id="KW-0406">Ion transport</keyword>
<dbReference type="Proteomes" id="UP000024635">
    <property type="component" value="Unassembled WGS sequence"/>
</dbReference>
<evidence type="ECO:0000256" key="4">
    <source>
        <dbReference type="ARBA" id="ARBA00022568"/>
    </source>
</evidence>
<evidence type="ECO:0000256" key="1">
    <source>
        <dbReference type="ARBA" id="ARBA00004477"/>
    </source>
</evidence>
<evidence type="ECO:0000256" key="6">
    <source>
        <dbReference type="ARBA" id="ARBA00022692"/>
    </source>
</evidence>
<dbReference type="AlphaFoldDB" id="A0A016V7M8"/>
<keyword evidence="17" id="KW-1185">Reference proteome</keyword>
<sequence>MLSDCLLIIAIALCTALAGEGLTYLLVYRSEQYKRLKSEMERKTKRLEKKKQEVGEAVDKNAKKRLERDEERLKATNRDMSMFKMKSMFAIGLAFTALLSTFNSIFDGRVVARLPFVPIGFLQGLSHRNLSGRKNQKLDPGKDPNDGTIRFLPDNARSLTIRVTHQKLLDFGWEVLTSPLYKTDLAPKDYQLLLTLFNAFLGKACDDEGELDRWLSNFFRISDSTVLYRRH</sequence>
<dbReference type="GO" id="GO:0005262">
    <property type="term" value="F:calcium channel activity"/>
    <property type="evidence" value="ECO:0007669"/>
    <property type="project" value="UniProtKB-KW"/>
</dbReference>
<keyword evidence="5" id="KW-0107">Calcium channel</keyword>
<dbReference type="GO" id="GO:0032469">
    <property type="term" value="P:endoplasmic reticulum calcium ion homeostasis"/>
    <property type="evidence" value="ECO:0007669"/>
    <property type="project" value="InterPro"/>
</dbReference>
<evidence type="ECO:0000256" key="13">
    <source>
        <dbReference type="ARBA" id="ARBA00023303"/>
    </source>
</evidence>
<evidence type="ECO:0000256" key="2">
    <source>
        <dbReference type="ARBA" id="ARBA00006537"/>
    </source>
</evidence>
<dbReference type="PANTHER" id="PTHR20917">
    <property type="entry name" value="PNAS-RELATED"/>
    <property type="match status" value="1"/>
</dbReference>
<keyword evidence="8" id="KW-0106">Calcium</keyword>
<comment type="caution">
    <text evidence="16">The sequence shown here is derived from an EMBL/GenBank/DDBJ whole genome shotgun (WGS) entry which is preliminary data.</text>
</comment>
<dbReference type="PANTHER" id="PTHR20917:SF0">
    <property type="entry name" value="CALCIUM LOAD-ACTIVATED CALCIUM CHANNEL"/>
    <property type="match status" value="1"/>
</dbReference>
<evidence type="ECO:0000256" key="7">
    <source>
        <dbReference type="ARBA" id="ARBA00022824"/>
    </source>
</evidence>
<evidence type="ECO:0000256" key="14">
    <source>
        <dbReference type="SAM" id="Coils"/>
    </source>
</evidence>
<evidence type="ECO:0000256" key="15">
    <source>
        <dbReference type="SAM" id="Phobius"/>
    </source>
</evidence>
<evidence type="ECO:0000256" key="8">
    <source>
        <dbReference type="ARBA" id="ARBA00022837"/>
    </source>
</evidence>
<evidence type="ECO:0000256" key="11">
    <source>
        <dbReference type="ARBA" id="ARBA00023065"/>
    </source>
</evidence>
<reference evidence="17" key="1">
    <citation type="journal article" date="2015" name="Nat. Genet.">
        <title>The genome and transcriptome of the zoonotic hookworm Ancylostoma ceylanicum identify infection-specific gene families.</title>
        <authorList>
            <person name="Schwarz E.M."/>
            <person name="Hu Y."/>
            <person name="Antoshechkin I."/>
            <person name="Miller M.M."/>
            <person name="Sternberg P.W."/>
            <person name="Aroian R.V."/>
        </authorList>
    </citation>
    <scope>NUCLEOTIDE SEQUENCE</scope>
    <source>
        <strain evidence="17">HY135</strain>
    </source>
</reference>
<feature type="transmembrane region" description="Helical" evidence="15">
    <location>
        <begin position="88"/>
        <end position="106"/>
    </location>
</feature>
<protein>
    <recommendedName>
        <fullName evidence="18">Calcium load-activated calcium channel</fullName>
    </recommendedName>
</protein>
<comment type="similarity">
    <text evidence="2">Belongs to the TMCO1 family.</text>
</comment>
<proteinExistence type="inferred from homology"/>
<keyword evidence="12 15" id="KW-0472">Membrane</keyword>
<dbReference type="InterPro" id="IPR002809">
    <property type="entry name" value="EMC3/TMCO1"/>
</dbReference>
<keyword evidence="10 14" id="KW-0175">Coiled coil</keyword>
<dbReference type="OrthoDB" id="342726at2759"/>
<comment type="subcellular location">
    <subcellularLocation>
        <location evidence="1">Endoplasmic reticulum membrane</location>
        <topology evidence="1">Multi-pass membrane protein</topology>
    </subcellularLocation>
</comment>
<dbReference type="GO" id="GO:0003676">
    <property type="term" value="F:nucleic acid binding"/>
    <property type="evidence" value="ECO:0007669"/>
    <property type="project" value="InterPro"/>
</dbReference>
<dbReference type="InterPro" id="IPR036397">
    <property type="entry name" value="RNaseH_sf"/>
</dbReference>
<evidence type="ECO:0000256" key="12">
    <source>
        <dbReference type="ARBA" id="ARBA00023136"/>
    </source>
</evidence>
<keyword evidence="3" id="KW-0813">Transport</keyword>
<evidence type="ECO:0000256" key="5">
    <source>
        <dbReference type="ARBA" id="ARBA00022673"/>
    </source>
</evidence>
<feature type="transmembrane region" description="Helical" evidence="15">
    <location>
        <begin position="6"/>
        <end position="27"/>
    </location>
</feature>
<evidence type="ECO:0000256" key="3">
    <source>
        <dbReference type="ARBA" id="ARBA00022448"/>
    </source>
</evidence>
<dbReference type="InterPro" id="IPR008559">
    <property type="entry name" value="TMCO1"/>
</dbReference>
<accession>A0A016V7M8</accession>
<dbReference type="GO" id="GO:0005789">
    <property type="term" value="C:endoplasmic reticulum membrane"/>
    <property type="evidence" value="ECO:0007669"/>
    <property type="project" value="UniProtKB-SubCell"/>
</dbReference>